<evidence type="ECO:0000256" key="1">
    <source>
        <dbReference type="ARBA" id="ARBA00022737"/>
    </source>
</evidence>
<evidence type="ECO:0000313" key="7">
    <source>
        <dbReference type="Proteomes" id="UP000005239"/>
    </source>
</evidence>
<feature type="compositionally biased region" description="Low complexity" evidence="4">
    <location>
        <begin position="1256"/>
        <end position="1270"/>
    </location>
</feature>
<accession>A0A2A6BG00</accession>
<feature type="region of interest" description="Disordered" evidence="4">
    <location>
        <begin position="1243"/>
        <end position="1331"/>
    </location>
</feature>
<reference evidence="6" key="2">
    <citation type="submission" date="2022-06" db="UniProtKB">
        <authorList>
            <consortium name="EnsemblMetazoa"/>
        </authorList>
    </citation>
    <scope>IDENTIFICATION</scope>
    <source>
        <strain evidence="6">PS312</strain>
    </source>
</reference>
<protein>
    <submittedName>
        <fullName evidence="6">Uncharacterized protein</fullName>
    </submittedName>
</protein>
<dbReference type="Proteomes" id="UP000005239">
    <property type="component" value="Unassembled WGS sequence"/>
</dbReference>
<accession>A0A8R1YIM8</accession>
<dbReference type="SUPFAM" id="SSF82895">
    <property type="entry name" value="TSP-1 type 1 repeat"/>
    <property type="match status" value="8"/>
</dbReference>
<proteinExistence type="predicted"/>
<evidence type="ECO:0000256" key="4">
    <source>
        <dbReference type="SAM" id="MobiDB-lite"/>
    </source>
</evidence>
<evidence type="ECO:0000313" key="6">
    <source>
        <dbReference type="EnsemblMetazoa" id="PPA26342.1"/>
    </source>
</evidence>
<evidence type="ECO:0000256" key="5">
    <source>
        <dbReference type="SAM" id="SignalP"/>
    </source>
</evidence>
<feature type="coiled-coil region" evidence="3">
    <location>
        <begin position="1663"/>
        <end position="1690"/>
    </location>
</feature>
<feature type="region of interest" description="Disordered" evidence="4">
    <location>
        <begin position="1707"/>
        <end position="1770"/>
    </location>
</feature>
<feature type="region of interest" description="Disordered" evidence="4">
    <location>
        <begin position="169"/>
        <end position="211"/>
    </location>
</feature>
<feature type="compositionally biased region" description="Basic and acidic residues" evidence="4">
    <location>
        <begin position="1183"/>
        <end position="1200"/>
    </location>
</feature>
<dbReference type="PANTHER" id="PTHR22906">
    <property type="entry name" value="PROPERDIN"/>
    <property type="match status" value="1"/>
</dbReference>
<keyword evidence="1" id="KW-0677">Repeat</keyword>
<sequence>MRESSLLTIFLTFFGLASSLRICTRRHFQVVDSHFFQRVHLPLPELCVERCIEHLVYCKAAQFTSFQNKTNGICELHSINSGTRPGSLHPDANLDPLITVYEIMESCPTFVASDMGTKISEKMKEVLEKDQIHEIDQRKADASMEEERLIGEDSMQYSRNQGYALMRTLEDDPKNPFEPDEDRKAGRPSIPVAPSFAPSSSSSKPLPPPITPALILHQGKCTGPNCPLDASISVQSRDLGSTYITRNEDPQRMEDSYAVPHHSDRSPCPARQGDPCAPKPPCAPKCHQQDAQPQYVTGRWTEWSPCSVSCGDGMRTRQCLGEGCSGPATLPCRLPCPQWTPWTPFTLCSVSCGEGERRRSRICLGGKCDGPSQEMERCATAPCSEWSAWGEWEGCSVSCGMGRERRLRRCENGLSCRGSPLEDRVCSLPACPYLGPWTEWTQCTVSCGVGEMTRNRKCIGDGPCERGGPTEERLLCNQQRCPEWTQWTAWTACDSCEKESNRIRNRNCLYEGRPHGSCIGPAQDQSPCPQTDCPQWTEWGDWSDCSQACGQGQQKRRRECKLGEQPSPQCKGPGEELRFCQVAVCPYWREWSEWSGCSVTCGRGVCTRNRKCVTDELLDIPNLAELEAAVAADEALTRIQDRKHASAKAQLIARSKRILHGDRGKSYSEGLFPEIRPSDKPALLDDAAAMCDGPAMESKSCDPGPCCGLQQWSEWSRCDGCAVGSLQRRSRLCSTIPSQGPVRNQYQISNSMRQTPQISAQSDPISSSIRHPIFRISHPPNHPNIITAGGPYDVHGLTPIVPINDPRFAHHLVKRHSQYARDECRCEGPLEETRPCPFQCQRREEPCRWTPWSDWCGCLPCRAGRESRRRLCESSDGQSEGCRCEGVDNEERPCPICSSQSEISNHKLDQYIPISTGVSSPVQSRYEQESRYGEEGSAYARPPPRPSQSLAIVTHQIEVESSTARDYAEDYTEKMDEGIYRSRNREFPEYAVSRRDTEEQMTTPSILECRWSRWSGWSDCHSNRLKQRSRFCIGAGAPISSCECSGLSVEETSCEPEKEMSEIEFSVNERGGREGSGSIQETERCEWTPWSQWSDCSVSCGRGEKIRRKRCPCGPNHCGGGITLESDLCEKPDCSSFDAPRHLMKSEALLSGAPKGRRPSIDRSDEEKKREIPVRRRSSSVGRMKEDVKEKKEEHTHRVGGDASCDGCGKIHHGLLQLQYTQSLEQQIALLELENNYLKDYDQQPVMHRPPPSSHQPPSTTQSHFSHSQSGHYPSHSALPNRPLWTEMIPEVRESPPSTGDREPRRERSGGLEDSGRRDGRDGGRAMRSSDTELLHRLEDYSQKLLGLERKLKEKMRESRSKEESINSLQNRLREIEGNLNTKTDADALQKRALMEEILDLQRRLDELTPILAQKESIIARLENEKDDLTVKMRGIQSENSHLQIRLSDRSREDSMRVEQEEERRRERQRVEMIVREKEGEIEAARSRDRVHMEEMTRMRREVREEEMKRTQQKTMIDKLTEENGKLVKECSRLSAEVSRLEIRAEHAERDNQLRQIEKEASRELAELKERENSLRIELTQVQETLKAERECTTLLQNQLKDGTSREGEIREMRSRMERELEALSVLSKTLSAENTTLRQEKLAQEETIDSLKMKIFEKDRLVHDRNEKLRESERKYEDAIARVEEETSVQRQRTIELEELGQKLKDLSESLPRSTHNSATRSTASKEVLSSSRSHELHRSMELSHRSVHSRVSPCSVPLPQPRFQQPASIDDVIEMTRTALDTIHQ</sequence>
<dbReference type="InterPro" id="IPR036383">
    <property type="entry name" value="TSP1_rpt_sf"/>
</dbReference>
<feature type="compositionally biased region" description="Basic and acidic residues" evidence="4">
    <location>
        <begin position="1734"/>
        <end position="1746"/>
    </location>
</feature>
<evidence type="ECO:0000256" key="2">
    <source>
        <dbReference type="ARBA" id="ARBA00023157"/>
    </source>
</evidence>
<dbReference type="Gene3D" id="2.20.100.10">
    <property type="entry name" value="Thrombospondin type-1 (TSP1) repeat"/>
    <property type="match status" value="7"/>
</dbReference>
<organism evidence="6 7">
    <name type="scientific">Pristionchus pacificus</name>
    <name type="common">Parasitic nematode worm</name>
    <dbReference type="NCBI Taxonomy" id="54126"/>
    <lineage>
        <taxon>Eukaryota</taxon>
        <taxon>Metazoa</taxon>
        <taxon>Ecdysozoa</taxon>
        <taxon>Nematoda</taxon>
        <taxon>Chromadorea</taxon>
        <taxon>Rhabditida</taxon>
        <taxon>Rhabditina</taxon>
        <taxon>Diplogasteromorpha</taxon>
        <taxon>Diplogasteroidea</taxon>
        <taxon>Neodiplogasteridae</taxon>
        <taxon>Pristionchus</taxon>
    </lineage>
</organism>
<feature type="region of interest" description="Disordered" evidence="4">
    <location>
        <begin position="919"/>
        <end position="947"/>
    </location>
</feature>
<dbReference type="PROSITE" id="PS50092">
    <property type="entry name" value="TSP1"/>
    <property type="match status" value="10"/>
</dbReference>
<keyword evidence="2" id="KW-1015">Disulfide bond</keyword>
<feature type="compositionally biased region" description="Basic and acidic residues" evidence="4">
    <location>
        <begin position="169"/>
        <end position="185"/>
    </location>
</feature>
<dbReference type="InterPro" id="IPR052065">
    <property type="entry name" value="Compl_asym_regulator"/>
</dbReference>
<feature type="compositionally biased region" description="Basic and acidic residues" evidence="4">
    <location>
        <begin position="1290"/>
        <end position="1331"/>
    </location>
</feature>
<feature type="region of interest" description="Disordered" evidence="4">
    <location>
        <begin position="246"/>
        <end position="272"/>
    </location>
</feature>
<reference evidence="7" key="1">
    <citation type="journal article" date="2008" name="Nat. Genet.">
        <title>The Pristionchus pacificus genome provides a unique perspective on nematode lifestyle and parasitism.</title>
        <authorList>
            <person name="Dieterich C."/>
            <person name="Clifton S.W."/>
            <person name="Schuster L.N."/>
            <person name="Chinwalla A."/>
            <person name="Delehaunty K."/>
            <person name="Dinkelacker I."/>
            <person name="Fulton L."/>
            <person name="Fulton R."/>
            <person name="Godfrey J."/>
            <person name="Minx P."/>
            <person name="Mitreva M."/>
            <person name="Roeseler W."/>
            <person name="Tian H."/>
            <person name="Witte H."/>
            <person name="Yang S.P."/>
            <person name="Wilson R.K."/>
            <person name="Sommer R.J."/>
        </authorList>
    </citation>
    <scope>NUCLEOTIDE SEQUENCE [LARGE SCALE GENOMIC DNA]</scope>
    <source>
        <strain evidence="7">PS312</strain>
    </source>
</reference>
<feature type="signal peptide" evidence="5">
    <location>
        <begin position="1"/>
        <end position="19"/>
    </location>
</feature>
<dbReference type="SMART" id="SM00209">
    <property type="entry name" value="TSP1"/>
    <property type="match status" value="11"/>
</dbReference>
<feature type="compositionally biased region" description="Polar residues" evidence="4">
    <location>
        <begin position="1712"/>
        <end position="1726"/>
    </location>
</feature>
<gene>
    <name evidence="6" type="primary">WBGene00115896</name>
</gene>
<feature type="chain" id="PRO_5043624210" evidence="5">
    <location>
        <begin position="20"/>
        <end position="1787"/>
    </location>
</feature>
<dbReference type="Pfam" id="PF00090">
    <property type="entry name" value="TSP_1"/>
    <property type="match status" value="7"/>
</dbReference>
<feature type="coiled-coil region" evidence="3">
    <location>
        <begin position="1412"/>
        <end position="1585"/>
    </location>
</feature>
<feature type="compositionally biased region" description="Basic and acidic residues" evidence="4">
    <location>
        <begin position="246"/>
        <end position="265"/>
    </location>
</feature>
<keyword evidence="3" id="KW-0175">Coiled coil</keyword>
<feature type="compositionally biased region" description="Low complexity" evidence="4">
    <location>
        <begin position="188"/>
        <end position="204"/>
    </location>
</feature>
<keyword evidence="5" id="KW-0732">Signal</keyword>
<dbReference type="InterPro" id="IPR000884">
    <property type="entry name" value="TSP1_rpt"/>
</dbReference>
<feature type="region of interest" description="Disordered" evidence="4">
    <location>
        <begin position="1146"/>
        <end position="1202"/>
    </location>
</feature>
<dbReference type="EnsemblMetazoa" id="PPA26342.1">
    <property type="protein sequence ID" value="PPA26342.1"/>
    <property type="gene ID" value="WBGene00115896"/>
</dbReference>
<name>A0A2A6BG00_PRIPA</name>
<keyword evidence="7" id="KW-1185">Reference proteome</keyword>
<dbReference type="PANTHER" id="PTHR22906:SF47">
    <property type="entry name" value="APPLE DOMAIN-CONTAINING PROTEIN"/>
    <property type="match status" value="1"/>
</dbReference>
<evidence type="ECO:0000256" key="3">
    <source>
        <dbReference type="SAM" id="Coils"/>
    </source>
</evidence>
<feature type="coiled-coil region" evidence="3">
    <location>
        <begin position="1338"/>
        <end position="1386"/>
    </location>
</feature>
<feature type="compositionally biased region" description="Basic and acidic residues" evidence="4">
    <location>
        <begin position="1159"/>
        <end position="1174"/>
    </location>
</feature>